<dbReference type="KEGG" id="parq:DSM112329_02931"/>
<dbReference type="EMBL" id="CP114014">
    <property type="protein sequence ID" value="XAY06069.1"/>
    <property type="molecule type" value="Genomic_DNA"/>
</dbReference>
<keyword evidence="1" id="KW-0732">Signal</keyword>
<protein>
    <recommendedName>
        <fullName evidence="3">Secreted protein</fullName>
    </recommendedName>
</protein>
<reference evidence="2" key="1">
    <citation type="submission" date="2022-12" db="EMBL/GenBank/DDBJ databases">
        <title>Paraconexibacter alkalitolerans sp. nov. and Baekduia alba sp. nov., isolated from soil and emended description of the genera Paraconexibacter (Chun et al., 2020) and Baekduia (An et al., 2020).</title>
        <authorList>
            <person name="Vieira S."/>
            <person name="Huber K.J."/>
            <person name="Geppert A."/>
            <person name="Wolf J."/>
            <person name="Neumann-Schaal M."/>
            <person name="Muesken M."/>
            <person name="Overmann J."/>
        </authorList>
    </citation>
    <scope>NUCLEOTIDE SEQUENCE</scope>
    <source>
        <strain evidence="2">AEG42_29</strain>
    </source>
</reference>
<feature type="chain" id="PRO_5043571262" description="Secreted protein" evidence="1">
    <location>
        <begin position="26"/>
        <end position="118"/>
    </location>
</feature>
<proteinExistence type="predicted"/>
<gene>
    <name evidence="2" type="ORF">DSM112329_02931</name>
</gene>
<sequence>MPSTRRLASYAAAVAAGAVLTPALGYGAGSNASQPFAAGHTCAAPGTTSKTTIAYGTRCDVGQRVLRAYLAAAPPANSRKYIRGHRCVTRSAKPASTRTTVSVRCLQTHGIQFVAPKP</sequence>
<evidence type="ECO:0000256" key="1">
    <source>
        <dbReference type="SAM" id="SignalP"/>
    </source>
</evidence>
<name>A0AAU7AWP5_9ACTN</name>
<dbReference type="AlphaFoldDB" id="A0AAU7AWP5"/>
<evidence type="ECO:0008006" key="3">
    <source>
        <dbReference type="Google" id="ProtNLM"/>
    </source>
</evidence>
<accession>A0AAU7AWP5</accession>
<feature type="signal peptide" evidence="1">
    <location>
        <begin position="1"/>
        <end position="25"/>
    </location>
</feature>
<organism evidence="2">
    <name type="scientific">Paraconexibacter sp. AEG42_29</name>
    <dbReference type="NCBI Taxonomy" id="2997339"/>
    <lineage>
        <taxon>Bacteria</taxon>
        <taxon>Bacillati</taxon>
        <taxon>Actinomycetota</taxon>
        <taxon>Thermoleophilia</taxon>
        <taxon>Solirubrobacterales</taxon>
        <taxon>Paraconexibacteraceae</taxon>
        <taxon>Paraconexibacter</taxon>
    </lineage>
</organism>
<evidence type="ECO:0000313" key="2">
    <source>
        <dbReference type="EMBL" id="XAY06069.1"/>
    </source>
</evidence>